<feature type="domain" description="Acetophenone carboxylase-like C-terminal" evidence="5">
    <location>
        <begin position="553"/>
        <end position="723"/>
    </location>
</feature>
<evidence type="ECO:0000259" key="2">
    <source>
        <dbReference type="Pfam" id="PF01968"/>
    </source>
</evidence>
<evidence type="ECO:0008006" key="8">
    <source>
        <dbReference type="Google" id="ProtNLM"/>
    </source>
</evidence>
<dbReference type="Pfam" id="PF02538">
    <property type="entry name" value="Hydantoinase_B"/>
    <property type="match status" value="1"/>
</dbReference>
<evidence type="ECO:0000259" key="4">
    <source>
        <dbReference type="Pfam" id="PF05378"/>
    </source>
</evidence>
<dbReference type="HOGENOM" id="CLU_002157_0_1_1"/>
<organism evidence="6 7">
    <name type="scientific">Exophiala spinifera</name>
    <dbReference type="NCBI Taxonomy" id="91928"/>
    <lineage>
        <taxon>Eukaryota</taxon>
        <taxon>Fungi</taxon>
        <taxon>Dikarya</taxon>
        <taxon>Ascomycota</taxon>
        <taxon>Pezizomycotina</taxon>
        <taxon>Eurotiomycetes</taxon>
        <taxon>Chaetothyriomycetidae</taxon>
        <taxon>Chaetothyriales</taxon>
        <taxon>Herpotrichiellaceae</taxon>
        <taxon>Exophiala</taxon>
    </lineage>
</organism>
<feature type="domain" description="Hydantoinase B/oxoprolinase" evidence="3">
    <location>
        <begin position="737"/>
        <end position="1272"/>
    </location>
</feature>
<dbReference type="GeneID" id="27336998"/>
<dbReference type="Proteomes" id="UP000053328">
    <property type="component" value="Unassembled WGS sequence"/>
</dbReference>
<evidence type="ECO:0000313" key="6">
    <source>
        <dbReference type="EMBL" id="KIW12637.1"/>
    </source>
</evidence>
<dbReference type="RefSeq" id="XP_016232853.1">
    <property type="nucleotide sequence ID" value="XM_016384230.1"/>
</dbReference>
<evidence type="ECO:0000259" key="3">
    <source>
        <dbReference type="Pfam" id="PF02538"/>
    </source>
</evidence>
<sequence length="1314" mass="142122">MPSPAPKGIRIAIDRGGTFTDFWASIPGRKEDVVFKLLSVCPDLYPDAPTEGVRRILEIAGQKTIPLGETLDISDVESIRMGTTVATNALLERKGKKVALLLTKGFGDLLVIGNQARPKIFDLAVRKMEQLYQKAVEIDERVTVEGATEDPESSQLIDLNDPGLVVGLSGEYIRILKKPEYDIVRRDLQSLWDQGYRSLAIALMHSYAYPEHEARVTQIARAIGFDIAVSSELQPMIKVVNRAQSATADAYLSPVIREYLASFTQGFKGAFQNSQDSNKLLLSQSDGGLTTFQNFTGLRAVLSGPAGGVVGMAKTCWNESDGTPVIGFDMGGTSTDVSRFGGRYEHMFESTTAEVTIQSPQLDINTVAAGGGSMLFWRNGLFAVGPDSAGAFPGPACYGKGGPLTITDANLFLGRILSDYFPNQLDHEVVKAKFLELTELVNSEKSGDEPLTPEEVALGFLQVANAAMTRPIRTLSEGRGFETASHNLACFGGAGGQHATAVARDLGIKRVLIHRLSSILSAYGMALADVVVDLQEPESVAFEPGTIPHIKGRLDSLRRKALERLLPQGFTEEQCVHQNFLNMRYEGSDTALMVPEPDDIKDFAEAFFRAHLQEFGFTQYRRVLIDDIRVRSVGRGLDVQVSDPFEQLKDQEHIRVGQSEAASTRSVYFENIGWTDTLVFHLAELPKKAKVDGPAIIIDSTQTIVLDPASQARILDEYIVIELVDAEKKTVNSEVVDPIALSVFGHRFMSVAEQMGIVMQKTSISTNIKDRLDYSCAIFSADGGLTANAPHIPAHLGSMATAIAYQASKYAEKGSLRPGDVLLSNHPCAGGTHLPDLTVTTPVFDEAGEEILFFVANRGHHADIGGIAAGSMPGNSTELWQEGAAIESFKLVKEGVFDEDGLRELLIDIPASYPGCSGTRTWRDNVADLKAGIAANTRGTQLLQALIKEYSWDVVKFYMKSIQKNAEESVRELLKVLSKRFRGLPLSAVDYLDDGTELRLKVTIDSETGSAKFDFTGTGPEALNNLNSPPAVIHSGIIYSLRSMMQSDIPLNQGCLAPIEVICPPNTILSPSLTAATVGSNVETAQRVIDVIFKAFQVTAASQGTCNNLTFGYGGTDAQGKFTKGFGYYETIAGGTGAGADWVGQSGVHVNSSNTRMTDPEVFEKRYPVLLREFSIRKGSGGDGLNRGGDGCVRDIELRRKMTVNILSERRVVAPYGLNGGEPGKKGVNLWVKKEADRSTKVISMGGRSTALMNIGDRVIIKTPGGGGYGTPPSAKRPAESLFEFKLHEAFIRNPSSYKASGSVGNRAAVAASN</sequence>
<evidence type="ECO:0000313" key="7">
    <source>
        <dbReference type="Proteomes" id="UP000053328"/>
    </source>
</evidence>
<evidence type="ECO:0000259" key="5">
    <source>
        <dbReference type="Pfam" id="PF19278"/>
    </source>
</evidence>
<gene>
    <name evidence="6" type="ORF">PV08_09915</name>
</gene>
<protein>
    <recommendedName>
        <fullName evidence="8">Hydantoinase B/oxoprolinase domain-containing protein</fullName>
    </recommendedName>
</protein>
<dbReference type="STRING" id="91928.A0A0D1ZIE2"/>
<feature type="domain" description="Hydantoinase A/oxoprolinase" evidence="2">
    <location>
        <begin position="242"/>
        <end position="532"/>
    </location>
</feature>
<feature type="domain" description="Hydantoinase/oxoprolinase N-terminal" evidence="4">
    <location>
        <begin position="10"/>
        <end position="223"/>
    </location>
</feature>
<name>A0A0D1ZIE2_9EURO</name>
<dbReference type="Pfam" id="PF05378">
    <property type="entry name" value="Hydant_A_N"/>
    <property type="match status" value="1"/>
</dbReference>
<dbReference type="InterPro" id="IPR002821">
    <property type="entry name" value="Hydantoinase_A"/>
</dbReference>
<evidence type="ECO:0000256" key="1">
    <source>
        <dbReference type="ARBA" id="ARBA00010403"/>
    </source>
</evidence>
<dbReference type="InterPro" id="IPR049517">
    <property type="entry name" value="ACX-like_C"/>
</dbReference>
<keyword evidence="7" id="KW-1185">Reference proteome</keyword>
<dbReference type="EMBL" id="KN847498">
    <property type="protein sequence ID" value="KIW12637.1"/>
    <property type="molecule type" value="Genomic_DNA"/>
</dbReference>
<dbReference type="PANTHER" id="PTHR11365:SF9">
    <property type="entry name" value="5-OXOPROLINASE"/>
    <property type="match status" value="1"/>
</dbReference>
<dbReference type="GO" id="GO:0006749">
    <property type="term" value="P:glutathione metabolic process"/>
    <property type="evidence" value="ECO:0007669"/>
    <property type="project" value="TreeGrafter"/>
</dbReference>
<proteinExistence type="inferred from homology"/>
<dbReference type="GO" id="GO:0005829">
    <property type="term" value="C:cytosol"/>
    <property type="evidence" value="ECO:0007669"/>
    <property type="project" value="TreeGrafter"/>
</dbReference>
<dbReference type="InterPro" id="IPR008040">
    <property type="entry name" value="Hydant_A_N"/>
</dbReference>
<comment type="similarity">
    <text evidence="1">Belongs to the oxoprolinase family.</text>
</comment>
<dbReference type="PANTHER" id="PTHR11365">
    <property type="entry name" value="5-OXOPROLINASE RELATED"/>
    <property type="match status" value="1"/>
</dbReference>
<dbReference type="Pfam" id="PF19278">
    <property type="entry name" value="Hydant_A_C"/>
    <property type="match status" value="1"/>
</dbReference>
<dbReference type="GO" id="GO:0017168">
    <property type="term" value="F:5-oxoprolinase (ATP-hydrolyzing) activity"/>
    <property type="evidence" value="ECO:0007669"/>
    <property type="project" value="TreeGrafter"/>
</dbReference>
<dbReference type="InterPro" id="IPR045079">
    <property type="entry name" value="Oxoprolinase-like"/>
</dbReference>
<reference evidence="6 7" key="1">
    <citation type="submission" date="2015-01" db="EMBL/GenBank/DDBJ databases">
        <title>The Genome Sequence of Exophiala spinifera CBS89968.</title>
        <authorList>
            <consortium name="The Broad Institute Genomics Platform"/>
            <person name="Cuomo C."/>
            <person name="de Hoog S."/>
            <person name="Gorbushina A."/>
            <person name="Stielow B."/>
            <person name="Teixiera M."/>
            <person name="Abouelleil A."/>
            <person name="Chapman S.B."/>
            <person name="Priest M."/>
            <person name="Young S.K."/>
            <person name="Wortman J."/>
            <person name="Nusbaum C."/>
            <person name="Birren B."/>
        </authorList>
    </citation>
    <scope>NUCLEOTIDE SEQUENCE [LARGE SCALE GENOMIC DNA]</scope>
    <source>
        <strain evidence="6 7">CBS 89968</strain>
    </source>
</reference>
<dbReference type="OrthoDB" id="3643at2759"/>
<dbReference type="Pfam" id="PF01968">
    <property type="entry name" value="Hydantoinase_A"/>
    <property type="match status" value="1"/>
</dbReference>
<accession>A0A0D1ZIE2</accession>
<dbReference type="VEuPathDB" id="FungiDB:PV08_09915"/>
<dbReference type="InterPro" id="IPR003692">
    <property type="entry name" value="Hydantoinase_B"/>
</dbReference>